<protein>
    <submittedName>
        <fullName evidence="2">Uncharacterized protein</fullName>
    </submittedName>
</protein>
<keyword evidence="1" id="KW-1133">Transmembrane helix</keyword>
<sequence>MTSNTENYISETLKQGERFKKYQSKIVQSQEKDIKNLMEGFETNSNAISRSTRLENTAANVQDYAMILNQYQTNFASTLERYKTAKAQLMTTTKNFIKNNQTAASGSIENKNIFVSQVTSNPSSEYVGAYKDNVGSPAINPKMSGQYTYDECQLAAINNGKQFFALSNSNSTTQKASCALTNDLSSAEKYGSAGSNCQQGSDGFLYGGKSTNALYQVPDTEFVGNYGDNPNRAMPTFANGGSRTYTYDTCKQAAKNGGFKFFGLQWYSGGNNGYAQCSLSNDFSQATKYGQSGSRSVNGQGKVVGGGWANAIYQVQASDNNTFIGCYKDNESSPSMNLVASNATAASCQQAAITRGNKYFALQGGSQGSSKCFVSNSLSESTKYGISNPTDKFSDNKNYGNVDVNAIYKVTSKGYYENLGKMGYVDNTGLLTEYPKPMIQMVNGVPSIVNSNESCSKDYVSVDSNVWQNQKKSSNMMTPSTKCGLSSAIQADKASVAELGDQLNAMSANIVSLIKYLETLDDVVIKQMGLNKETLNSMLAKHAIYNSKFTQYTNTDINNYDTIMEDRKIVTAQQNFNYILWSGVTIVILIIALQVIKRTST</sequence>
<accession>A0A6C0HR33</accession>
<name>A0A6C0HR33_9ZZZZ</name>
<feature type="transmembrane region" description="Helical" evidence="1">
    <location>
        <begin position="578"/>
        <end position="596"/>
    </location>
</feature>
<reference evidence="2" key="1">
    <citation type="journal article" date="2020" name="Nature">
        <title>Giant virus diversity and host interactions through global metagenomics.</title>
        <authorList>
            <person name="Schulz F."/>
            <person name="Roux S."/>
            <person name="Paez-Espino D."/>
            <person name="Jungbluth S."/>
            <person name="Walsh D.A."/>
            <person name="Denef V.J."/>
            <person name="McMahon K.D."/>
            <person name="Konstantinidis K.T."/>
            <person name="Eloe-Fadrosh E.A."/>
            <person name="Kyrpides N.C."/>
            <person name="Woyke T."/>
        </authorList>
    </citation>
    <scope>NUCLEOTIDE SEQUENCE</scope>
    <source>
        <strain evidence="2">GVMAG-M-3300023184-165</strain>
    </source>
</reference>
<keyword evidence="1" id="KW-0812">Transmembrane</keyword>
<evidence type="ECO:0000313" key="2">
    <source>
        <dbReference type="EMBL" id="QHT82894.1"/>
    </source>
</evidence>
<evidence type="ECO:0000256" key="1">
    <source>
        <dbReference type="SAM" id="Phobius"/>
    </source>
</evidence>
<keyword evidence="1" id="KW-0472">Membrane</keyword>
<dbReference type="EMBL" id="MN740004">
    <property type="protein sequence ID" value="QHT82894.1"/>
    <property type="molecule type" value="Genomic_DNA"/>
</dbReference>
<proteinExistence type="predicted"/>
<organism evidence="2">
    <name type="scientific">viral metagenome</name>
    <dbReference type="NCBI Taxonomy" id="1070528"/>
    <lineage>
        <taxon>unclassified sequences</taxon>
        <taxon>metagenomes</taxon>
        <taxon>organismal metagenomes</taxon>
    </lineage>
</organism>
<dbReference type="AlphaFoldDB" id="A0A6C0HR33"/>